<dbReference type="PANTHER" id="PTHR45649">
    <property type="entry name" value="AMINO-ACID PERMEASE BAT1"/>
    <property type="match status" value="1"/>
</dbReference>
<dbReference type="Pfam" id="PF13520">
    <property type="entry name" value="AA_permease_2"/>
    <property type="match status" value="1"/>
</dbReference>
<keyword evidence="4 7" id="KW-1133">Transmembrane helix</keyword>
<dbReference type="GO" id="GO:0022857">
    <property type="term" value="F:transmembrane transporter activity"/>
    <property type="evidence" value="ECO:0007669"/>
    <property type="project" value="InterPro"/>
</dbReference>
<dbReference type="PANTHER" id="PTHR45649:SF26">
    <property type="entry name" value="OS04G0435100 PROTEIN"/>
    <property type="match status" value="1"/>
</dbReference>
<evidence type="ECO:0000313" key="8">
    <source>
        <dbReference type="EMBL" id="TYC14557.1"/>
    </source>
</evidence>
<feature type="transmembrane region" description="Helical" evidence="7">
    <location>
        <begin position="262"/>
        <end position="281"/>
    </location>
</feature>
<dbReference type="PIRSF" id="PIRSF006060">
    <property type="entry name" value="AA_transporter"/>
    <property type="match status" value="1"/>
</dbReference>
<reference evidence="8 9" key="1">
    <citation type="submission" date="2019-08" db="EMBL/GenBank/DDBJ databases">
        <title>Actinomadura sp. nov. CYP1-5 isolated from mountain soil.</title>
        <authorList>
            <person name="Songsumanus A."/>
            <person name="Kuncharoen N."/>
            <person name="Kudo T."/>
            <person name="Yuki M."/>
            <person name="Igarashi Y."/>
            <person name="Tanasupawat S."/>
        </authorList>
    </citation>
    <scope>NUCLEOTIDE SEQUENCE [LARGE SCALE GENOMIC DNA]</scope>
    <source>
        <strain evidence="8 9">GKU157</strain>
    </source>
</reference>
<dbReference type="Gene3D" id="1.20.1740.10">
    <property type="entry name" value="Amino acid/polyamine transporter I"/>
    <property type="match status" value="1"/>
</dbReference>
<dbReference type="Proteomes" id="UP000322634">
    <property type="component" value="Unassembled WGS sequence"/>
</dbReference>
<feature type="transmembrane region" description="Helical" evidence="7">
    <location>
        <begin position="504"/>
        <end position="526"/>
    </location>
</feature>
<name>A0A5D0U8X8_9ACTN</name>
<evidence type="ECO:0000313" key="9">
    <source>
        <dbReference type="Proteomes" id="UP000322634"/>
    </source>
</evidence>
<dbReference type="OrthoDB" id="8274074at2"/>
<protein>
    <submittedName>
        <fullName evidence="8">Amino acid permease</fullName>
    </submittedName>
</protein>
<keyword evidence="9" id="KW-1185">Reference proteome</keyword>
<feature type="transmembrane region" description="Helical" evidence="7">
    <location>
        <begin position="352"/>
        <end position="377"/>
    </location>
</feature>
<dbReference type="InterPro" id="IPR004840">
    <property type="entry name" value="Amino_acid_permease_CS"/>
</dbReference>
<feature type="transmembrane region" description="Helical" evidence="7">
    <location>
        <begin position="61"/>
        <end position="88"/>
    </location>
</feature>
<gene>
    <name evidence="8" type="ORF">FXF65_17075</name>
</gene>
<evidence type="ECO:0000256" key="7">
    <source>
        <dbReference type="SAM" id="Phobius"/>
    </source>
</evidence>
<feature type="transmembrane region" description="Helical" evidence="7">
    <location>
        <begin position="425"/>
        <end position="450"/>
    </location>
</feature>
<organism evidence="8 9">
    <name type="scientific">Actinomadura syzygii</name>
    <dbReference type="NCBI Taxonomy" id="1427538"/>
    <lineage>
        <taxon>Bacteria</taxon>
        <taxon>Bacillati</taxon>
        <taxon>Actinomycetota</taxon>
        <taxon>Actinomycetes</taxon>
        <taxon>Streptosporangiales</taxon>
        <taxon>Thermomonosporaceae</taxon>
        <taxon>Actinomadura</taxon>
    </lineage>
</organism>
<evidence type="ECO:0000256" key="1">
    <source>
        <dbReference type="ARBA" id="ARBA00004141"/>
    </source>
</evidence>
<proteinExistence type="predicted"/>
<dbReference type="EMBL" id="VSFF01000006">
    <property type="protein sequence ID" value="TYC14557.1"/>
    <property type="molecule type" value="Genomic_DNA"/>
</dbReference>
<feature type="region of interest" description="Disordered" evidence="6">
    <location>
        <begin position="1"/>
        <end position="44"/>
    </location>
</feature>
<evidence type="ECO:0000256" key="3">
    <source>
        <dbReference type="ARBA" id="ARBA00022692"/>
    </source>
</evidence>
<feature type="transmembrane region" description="Helical" evidence="7">
    <location>
        <begin position="138"/>
        <end position="158"/>
    </location>
</feature>
<sequence>MQRRTPDADAHPPALSDRSPPTTDRAFLNDTKGPRTMSHPQNRDADDLQAFGYRQRLSRRLGAFSAFAISYGCVAIFAGASGLFYFGYGFGGPAFAWSYPIVGVLTILVGLCLAEAAGHIPLTGSLYQWSRHLSSSKFLPWMAGWLFIATQMIVPSVIGPTLQVVLTPVSDFFQFVGDGSAVGTATTKDGAINAVILGCAALAIITFINIVGVKWTGRATEIAVIIELVATVVVIVGLATHARRGPDVVFQTNGTGAGHGTGYFGAMLVASLSAAYVFYAFESAATLAEETTNPRRFGPRAMMRALLLSILVISLLVLVALMATKNLAAEELSTSGLPYIVKSTLGSTFGDILLVCVAIAVIGAIVAAQATAVRVVFSMARDHQLPLSRQLSSISTRWNTPVIPTLLVAVVATSLLLLNYGNSRIFSTITGVVIVLYYICYLLVIGPMLIARLRGTWPPKDDQAGFSLGRWGLPVNIGAVLGALLIVINIAWPRAAVYGDDHWYLQWGAFTVPGVLFLVGLAYYLLVQRRRDPGPRAEHAAQPAPTNDVQTST</sequence>
<keyword evidence="3 7" id="KW-0812">Transmembrane</keyword>
<feature type="transmembrane region" description="Helical" evidence="7">
    <location>
        <begin position="222"/>
        <end position="242"/>
    </location>
</feature>
<accession>A0A5D0U8X8</accession>
<dbReference type="GO" id="GO:0016020">
    <property type="term" value="C:membrane"/>
    <property type="evidence" value="ECO:0007669"/>
    <property type="project" value="UniProtKB-SubCell"/>
</dbReference>
<comment type="caution">
    <text evidence="8">The sequence shown here is derived from an EMBL/GenBank/DDBJ whole genome shotgun (WGS) entry which is preliminary data.</text>
</comment>
<evidence type="ECO:0000256" key="5">
    <source>
        <dbReference type="ARBA" id="ARBA00023136"/>
    </source>
</evidence>
<feature type="compositionally biased region" description="Basic and acidic residues" evidence="6">
    <location>
        <begin position="1"/>
        <end position="10"/>
    </location>
</feature>
<keyword evidence="5 7" id="KW-0472">Membrane</keyword>
<dbReference type="AlphaFoldDB" id="A0A5D0U8X8"/>
<dbReference type="PROSITE" id="PS00218">
    <property type="entry name" value="AMINO_ACID_PERMEASE_1"/>
    <property type="match status" value="1"/>
</dbReference>
<comment type="subcellular location">
    <subcellularLocation>
        <location evidence="1">Membrane</location>
        <topology evidence="1">Multi-pass membrane protein</topology>
    </subcellularLocation>
</comment>
<feature type="transmembrane region" description="Helical" evidence="7">
    <location>
        <begin position="398"/>
        <end position="419"/>
    </location>
</feature>
<feature type="transmembrane region" description="Helical" evidence="7">
    <location>
        <begin position="471"/>
        <end position="492"/>
    </location>
</feature>
<dbReference type="GO" id="GO:0006865">
    <property type="term" value="P:amino acid transport"/>
    <property type="evidence" value="ECO:0007669"/>
    <property type="project" value="InterPro"/>
</dbReference>
<feature type="transmembrane region" description="Helical" evidence="7">
    <location>
        <begin position="302"/>
        <end position="323"/>
    </location>
</feature>
<evidence type="ECO:0000256" key="6">
    <source>
        <dbReference type="SAM" id="MobiDB-lite"/>
    </source>
</evidence>
<dbReference type="InterPro" id="IPR002293">
    <property type="entry name" value="AA/rel_permease1"/>
</dbReference>
<evidence type="ECO:0000256" key="4">
    <source>
        <dbReference type="ARBA" id="ARBA00022989"/>
    </source>
</evidence>
<keyword evidence="2" id="KW-0813">Transport</keyword>
<evidence type="ECO:0000256" key="2">
    <source>
        <dbReference type="ARBA" id="ARBA00022448"/>
    </source>
</evidence>
<feature type="transmembrane region" description="Helical" evidence="7">
    <location>
        <begin position="94"/>
        <end position="117"/>
    </location>
</feature>
<feature type="transmembrane region" description="Helical" evidence="7">
    <location>
        <begin position="190"/>
        <end position="210"/>
    </location>
</feature>